<feature type="transmembrane region" description="Helical" evidence="1">
    <location>
        <begin position="54"/>
        <end position="74"/>
    </location>
</feature>
<keyword evidence="1" id="KW-0812">Transmembrane</keyword>
<name>A0ABS7GJY5_9BACT</name>
<protein>
    <submittedName>
        <fullName evidence="2">Uncharacterized protein</fullName>
    </submittedName>
</protein>
<proteinExistence type="predicted"/>
<evidence type="ECO:0000256" key="1">
    <source>
        <dbReference type="SAM" id="Phobius"/>
    </source>
</evidence>
<dbReference type="Proteomes" id="UP000812961">
    <property type="component" value="Unassembled WGS sequence"/>
</dbReference>
<feature type="transmembrane region" description="Helical" evidence="1">
    <location>
        <begin position="20"/>
        <end position="42"/>
    </location>
</feature>
<keyword evidence="1" id="KW-0472">Membrane</keyword>
<keyword evidence="1" id="KW-1133">Transmembrane helix</keyword>
<evidence type="ECO:0000313" key="2">
    <source>
        <dbReference type="EMBL" id="MBW8688008.1"/>
    </source>
</evidence>
<accession>A0ABS7GJY5</accession>
<sequence length="272" mass="30566">MKEMYNTLAQLGDFVNPGVVISGAIFTGIAAFFIPLIVLIILRKKILITRRYKALKFLAYSYFVLIPVLTGFLATKWGFFNSLRKDIKAHTAVYVERIPSPIDQQTSAAVSRYMRDHHIRLSTVTTDQVIDEVADVVYAHYDSLLARQQTLQASSNMVTSWALKLTKGKGVAQMIRHTIRKVLKEKLGLEEAVSNELMASRIEEVVKMGLFTKVALIQADHFLKGIQKGVLITWSILMLIPLAEVLTAHYLLKRSRNTPAAIAEQQQAIPQV</sequence>
<comment type="caution">
    <text evidence="2">The sequence shown here is derived from an EMBL/GenBank/DDBJ whole genome shotgun (WGS) entry which is preliminary data.</text>
</comment>
<feature type="transmembrane region" description="Helical" evidence="1">
    <location>
        <begin position="231"/>
        <end position="252"/>
    </location>
</feature>
<keyword evidence="3" id="KW-1185">Reference proteome</keyword>
<gene>
    <name evidence="2" type="ORF">K1Y79_26975</name>
</gene>
<dbReference type="EMBL" id="JAICCF010000006">
    <property type="protein sequence ID" value="MBW8688008.1"/>
    <property type="molecule type" value="Genomic_DNA"/>
</dbReference>
<organism evidence="2 3">
    <name type="scientific">Chitinophaga rhizophila</name>
    <dbReference type="NCBI Taxonomy" id="2866212"/>
    <lineage>
        <taxon>Bacteria</taxon>
        <taxon>Pseudomonadati</taxon>
        <taxon>Bacteroidota</taxon>
        <taxon>Chitinophagia</taxon>
        <taxon>Chitinophagales</taxon>
        <taxon>Chitinophagaceae</taxon>
        <taxon>Chitinophaga</taxon>
    </lineage>
</organism>
<dbReference type="RefSeq" id="WP_220253335.1">
    <property type="nucleotide sequence ID" value="NZ_JAICCF010000006.1"/>
</dbReference>
<evidence type="ECO:0000313" key="3">
    <source>
        <dbReference type="Proteomes" id="UP000812961"/>
    </source>
</evidence>
<reference evidence="2 3" key="1">
    <citation type="submission" date="2021-08" db="EMBL/GenBank/DDBJ databases">
        <title>The genome sequence of Chitinophaga sp. B61.</title>
        <authorList>
            <person name="Zhang X."/>
        </authorList>
    </citation>
    <scope>NUCLEOTIDE SEQUENCE [LARGE SCALE GENOMIC DNA]</scope>
    <source>
        <strain evidence="2 3">B61</strain>
    </source>
</reference>